<sequence>MCELEKSIDTGFFKLKVLFPVKKKNSFKTRLFGLKKHWIKNKENPEPQMTWILVSPGYRPNKTTKAPFYLGRSLARSFLSQLKNADTANAV</sequence>
<evidence type="ECO:0000313" key="2">
    <source>
        <dbReference type="WBParaSite" id="JU765_v2.g18056.t1"/>
    </source>
</evidence>
<dbReference type="Proteomes" id="UP000887576">
    <property type="component" value="Unplaced"/>
</dbReference>
<reference evidence="2" key="1">
    <citation type="submission" date="2022-11" db="UniProtKB">
        <authorList>
            <consortium name="WormBaseParasite"/>
        </authorList>
    </citation>
    <scope>IDENTIFICATION</scope>
</reference>
<organism evidence="1 2">
    <name type="scientific">Panagrolaimus sp. JU765</name>
    <dbReference type="NCBI Taxonomy" id="591449"/>
    <lineage>
        <taxon>Eukaryota</taxon>
        <taxon>Metazoa</taxon>
        <taxon>Ecdysozoa</taxon>
        <taxon>Nematoda</taxon>
        <taxon>Chromadorea</taxon>
        <taxon>Rhabditida</taxon>
        <taxon>Tylenchina</taxon>
        <taxon>Panagrolaimomorpha</taxon>
        <taxon>Panagrolaimoidea</taxon>
        <taxon>Panagrolaimidae</taxon>
        <taxon>Panagrolaimus</taxon>
    </lineage>
</organism>
<dbReference type="WBParaSite" id="JU765_v2.g18056.t1">
    <property type="protein sequence ID" value="JU765_v2.g18056.t1"/>
    <property type="gene ID" value="JU765_v2.g18056"/>
</dbReference>
<name>A0AC34QP01_9BILA</name>
<protein>
    <submittedName>
        <fullName evidence="2">Reverse transcriptase</fullName>
    </submittedName>
</protein>
<accession>A0AC34QP01</accession>
<evidence type="ECO:0000313" key="1">
    <source>
        <dbReference type="Proteomes" id="UP000887576"/>
    </source>
</evidence>
<proteinExistence type="predicted"/>